<keyword evidence="9 15" id="KW-0418">Kinase</keyword>
<evidence type="ECO:0000256" key="3">
    <source>
        <dbReference type="ARBA" id="ARBA00005201"/>
    </source>
</evidence>
<dbReference type="InterPro" id="IPR014729">
    <property type="entry name" value="Rossmann-like_a/b/a_fold"/>
</dbReference>
<dbReference type="CDD" id="cd02064">
    <property type="entry name" value="FAD_synthetase_N"/>
    <property type="match status" value="1"/>
</dbReference>
<dbReference type="Proteomes" id="UP001172082">
    <property type="component" value="Unassembled WGS sequence"/>
</dbReference>
<evidence type="ECO:0000256" key="2">
    <source>
        <dbReference type="ARBA" id="ARBA00004726"/>
    </source>
</evidence>
<dbReference type="EMBL" id="JAUJEA010000001">
    <property type="protein sequence ID" value="MDN5199995.1"/>
    <property type="molecule type" value="Genomic_DNA"/>
</dbReference>
<evidence type="ECO:0000256" key="11">
    <source>
        <dbReference type="ARBA" id="ARBA00022840"/>
    </source>
</evidence>
<evidence type="ECO:0000256" key="14">
    <source>
        <dbReference type="ARBA" id="ARBA00049494"/>
    </source>
</evidence>
<keyword evidence="18" id="KW-1185">Reference proteome</keyword>
<dbReference type="InterPro" id="IPR002606">
    <property type="entry name" value="Riboflavin_kinase_bac"/>
</dbReference>
<evidence type="ECO:0000256" key="13">
    <source>
        <dbReference type="ARBA" id="ARBA00047880"/>
    </source>
</evidence>
<reference evidence="17" key="1">
    <citation type="submission" date="2023-06" db="EMBL/GenBank/DDBJ databases">
        <title>Genomic of Parafulvivirga corallium.</title>
        <authorList>
            <person name="Wang G."/>
        </authorList>
    </citation>
    <scope>NUCLEOTIDE SEQUENCE</scope>
    <source>
        <strain evidence="17">BMA10</strain>
    </source>
</reference>
<gene>
    <name evidence="17" type="ORF">QQ008_01450</name>
</gene>
<evidence type="ECO:0000256" key="5">
    <source>
        <dbReference type="ARBA" id="ARBA00022643"/>
    </source>
</evidence>
<evidence type="ECO:0000313" key="17">
    <source>
        <dbReference type="EMBL" id="MDN5199995.1"/>
    </source>
</evidence>
<comment type="function">
    <text evidence="1">Catalyzes the phosphorylation of riboflavin to FMN followed by the adenylation of FMN to FAD.</text>
</comment>
<evidence type="ECO:0000256" key="10">
    <source>
        <dbReference type="ARBA" id="ARBA00022827"/>
    </source>
</evidence>
<dbReference type="NCBIfam" id="NF004162">
    <property type="entry name" value="PRK05627.1-5"/>
    <property type="match status" value="1"/>
</dbReference>
<dbReference type="Gene3D" id="2.40.30.30">
    <property type="entry name" value="Riboflavin kinase-like"/>
    <property type="match status" value="1"/>
</dbReference>
<dbReference type="Pfam" id="PF01687">
    <property type="entry name" value="Flavokinase"/>
    <property type="match status" value="1"/>
</dbReference>
<dbReference type="Gene3D" id="3.40.50.620">
    <property type="entry name" value="HUPs"/>
    <property type="match status" value="1"/>
</dbReference>
<evidence type="ECO:0000313" key="18">
    <source>
        <dbReference type="Proteomes" id="UP001172082"/>
    </source>
</evidence>
<dbReference type="EC" id="2.7.1.26" evidence="15"/>
<dbReference type="NCBIfam" id="NF004160">
    <property type="entry name" value="PRK05627.1-3"/>
    <property type="match status" value="1"/>
</dbReference>
<keyword evidence="7 15" id="KW-0548">Nucleotidyltransferase</keyword>
<dbReference type="InterPro" id="IPR015864">
    <property type="entry name" value="FAD_synthase"/>
</dbReference>
<sequence length="309" mass="35310">MKIHEGVDNFPKLNFPVVTSGTFDGVHIGHQKILEKLREIVRQNKGESVLLTFWPHPRMVLHSHKYQIKLLSTFEEKAELLEARGVDHLIKIPFTPEFSQLTSEEFVRNILVNSIGTKKLVIGYDHRFGKNREGGFEYLSQHAAQLGFEVEEIPQQDIEDVAVSSSRIRNALNEGNVKIANKYLDRAYSIKGTIIKGAQLGRSIGFPTANIKLDNDYKLIPADGAYAVHVQFEQHLYRGMLNIGNRPTVNGSERTIEVNIFNFDKDIYKKEIKVSFVDQIRKEIKFPNVEALRKQLMKDRELANDILNG</sequence>
<keyword evidence="12" id="KW-0511">Multifunctional enzyme</keyword>
<evidence type="ECO:0000256" key="4">
    <source>
        <dbReference type="ARBA" id="ARBA00022630"/>
    </source>
</evidence>
<evidence type="ECO:0000256" key="8">
    <source>
        <dbReference type="ARBA" id="ARBA00022741"/>
    </source>
</evidence>
<dbReference type="PANTHER" id="PTHR22749:SF6">
    <property type="entry name" value="RIBOFLAVIN KINASE"/>
    <property type="match status" value="1"/>
</dbReference>
<keyword evidence="10 15" id="KW-0274">FAD</keyword>
<keyword evidence="6 15" id="KW-0808">Transferase</keyword>
<dbReference type="SUPFAM" id="SSF52374">
    <property type="entry name" value="Nucleotidylyl transferase"/>
    <property type="match status" value="1"/>
</dbReference>
<comment type="similarity">
    <text evidence="15">Belongs to the ribF family.</text>
</comment>
<evidence type="ECO:0000259" key="16">
    <source>
        <dbReference type="SMART" id="SM00904"/>
    </source>
</evidence>
<evidence type="ECO:0000256" key="7">
    <source>
        <dbReference type="ARBA" id="ARBA00022695"/>
    </source>
</evidence>
<name>A0ABT8KK84_9BACT</name>
<evidence type="ECO:0000256" key="1">
    <source>
        <dbReference type="ARBA" id="ARBA00002121"/>
    </source>
</evidence>
<comment type="caution">
    <text evidence="17">The sequence shown here is derived from an EMBL/GenBank/DDBJ whole genome shotgun (WGS) entry which is preliminary data.</text>
</comment>
<dbReference type="Pfam" id="PF06574">
    <property type="entry name" value="FAD_syn"/>
    <property type="match status" value="1"/>
</dbReference>
<feature type="domain" description="Riboflavin kinase" evidence="16">
    <location>
        <begin position="183"/>
        <end position="308"/>
    </location>
</feature>
<dbReference type="PANTHER" id="PTHR22749">
    <property type="entry name" value="RIBOFLAVIN KINASE/FMN ADENYLYLTRANSFERASE"/>
    <property type="match status" value="1"/>
</dbReference>
<comment type="catalytic activity">
    <reaction evidence="14 15">
        <text>FMN + ATP + H(+) = FAD + diphosphate</text>
        <dbReference type="Rhea" id="RHEA:17237"/>
        <dbReference type="ChEBI" id="CHEBI:15378"/>
        <dbReference type="ChEBI" id="CHEBI:30616"/>
        <dbReference type="ChEBI" id="CHEBI:33019"/>
        <dbReference type="ChEBI" id="CHEBI:57692"/>
        <dbReference type="ChEBI" id="CHEBI:58210"/>
        <dbReference type="EC" id="2.7.7.2"/>
    </reaction>
</comment>
<dbReference type="GO" id="GO:0003919">
    <property type="term" value="F:FMN adenylyltransferase activity"/>
    <property type="evidence" value="ECO:0007669"/>
    <property type="project" value="UniProtKB-EC"/>
</dbReference>
<evidence type="ECO:0000256" key="6">
    <source>
        <dbReference type="ARBA" id="ARBA00022679"/>
    </source>
</evidence>
<evidence type="ECO:0000256" key="12">
    <source>
        <dbReference type="ARBA" id="ARBA00023268"/>
    </source>
</evidence>
<evidence type="ECO:0000256" key="9">
    <source>
        <dbReference type="ARBA" id="ARBA00022777"/>
    </source>
</evidence>
<keyword evidence="11 15" id="KW-0067">ATP-binding</keyword>
<evidence type="ECO:0000256" key="15">
    <source>
        <dbReference type="PIRNR" id="PIRNR004491"/>
    </source>
</evidence>
<comment type="catalytic activity">
    <reaction evidence="13 15">
        <text>riboflavin + ATP = FMN + ADP + H(+)</text>
        <dbReference type="Rhea" id="RHEA:14357"/>
        <dbReference type="ChEBI" id="CHEBI:15378"/>
        <dbReference type="ChEBI" id="CHEBI:30616"/>
        <dbReference type="ChEBI" id="CHEBI:57986"/>
        <dbReference type="ChEBI" id="CHEBI:58210"/>
        <dbReference type="ChEBI" id="CHEBI:456216"/>
        <dbReference type="EC" id="2.7.1.26"/>
    </reaction>
</comment>
<proteinExistence type="inferred from homology"/>
<dbReference type="InterPro" id="IPR023465">
    <property type="entry name" value="Riboflavin_kinase_dom_sf"/>
</dbReference>
<comment type="pathway">
    <text evidence="2 15">Cofactor biosynthesis; FAD biosynthesis; FAD from FMN: step 1/1.</text>
</comment>
<dbReference type="NCBIfam" id="TIGR00083">
    <property type="entry name" value="ribF"/>
    <property type="match status" value="1"/>
</dbReference>
<protein>
    <recommendedName>
        <fullName evidence="15">Riboflavin biosynthesis protein</fullName>
    </recommendedName>
    <domain>
        <recommendedName>
            <fullName evidence="15">Riboflavin kinase</fullName>
            <ecNumber evidence="15">2.7.1.26</ecNumber>
        </recommendedName>
        <alternativeName>
            <fullName evidence="15">Flavokinase</fullName>
        </alternativeName>
    </domain>
    <domain>
        <recommendedName>
            <fullName evidence="15">FMN adenylyltransferase</fullName>
            <ecNumber evidence="15">2.7.7.2</ecNumber>
        </recommendedName>
        <alternativeName>
            <fullName evidence="15">FAD pyrophosphorylase</fullName>
        </alternativeName>
        <alternativeName>
            <fullName evidence="15">FAD synthase</fullName>
        </alternativeName>
    </domain>
</protein>
<comment type="pathway">
    <text evidence="3 15">Cofactor biosynthesis; FMN biosynthesis; FMN from riboflavin (ATP route): step 1/1.</text>
</comment>
<dbReference type="GO" id="GO:0008531">
    <property type="term" value="F:riboflavin kinase activity"/>
    <property type="evidence" value="ECO:0007669"/>
    <property type="project" value="UniProtKB-EC"/>
</dbReference>
<dbReference type="InterPro" id="IPR015865">
    <property type="entry name" value="Riboflavin_kinase_bac/euk"/>
</dbReference>
<dbReference type="InterPro" id="IPR023468">
    <property type="entry name" value="Riboflavin_kinase"/>
</dbReference>
<dbReference type="RefSeq" id="WP_346750023.1">
    <property type="nucleotide sequence ID" value="NZ_JAUJEA010000001.1"/>
</dbReference>
<accession>A0ABT8KK84</accession>
<keyword evidence="5 15" id="KW-0288">FMN</keyword>
<dbReference type="EC" id="2.7.7.2" evidence="15"/>
<dbReference type="PIRSF" id="PIRSF004491">
    <property type="entry name" value="FAD_Synth"/>
    <property type="match status" value="1"/>
</dbReference>
<dbReference type="SMART" id="SM00904">
    <property type="entry name" value="Flavokinase"/>
    <property type="match status" value="1"/>
</dbReference>
<organism evidence="17 18">
    <name type="scientific">Splendidivirga corallicola</name>
    <dbReference type="NCBI Taxonomy" id="3051826"/>
    <lineage>
        <taxon>Bacteria</taxon>
        <taxon>Pseudomonadati</taxon>
        <taxon>Bacteroidota</taxon>
        <taxon>Cytophagia</taxon>
        <taxon>Cytophagales</taxon>
        <taxon>Splendidivirgaceae</taxon>
        <taxon>Splendidivirga</taxon>
    </lineage>
</organism>
<dbReference type="SUPFAM" id="SSF82114">
    <property type="entry name" value="Riboflavin kinase-like"/>
    <property type="match status" value="1"/>
</dbReference>
<keyword evidence="8 15" id="KW-0547">Nucleotide-binding</keyword>
<keyword evidence="4 15" id="KW-0285">Flavoprotein</keyword>